<evidence type="ECO:0000313" key="3">
    <source>
        <dbReference type="Proteomes" id="UP001596157"/>
    </source>
</evidence>
<evidence type="ECO:0000256" key="1">
    <source>
        <dbReference type="SAM" id="MobiDB-lite"/>
    </source>
</evidence>
<dbReference type="Proteomes" id="UP001596157">
    <property type="component" value="Unassembled WGS sequence"/>
</dbReference>
<name>A0ABW0EW64_9PSEU</name>
<sequence length="210" mass="22937">MKRPRHASKATYHPQAFGGWGDYQTWADNDFLPKPLEPEDTETDLETDPEPDLEPEPEEPTAASEASAESPDFDAEDPAPASTYADPPTLPDAFGWGEEERAPKARPYVRTGGRTRAAHDLRLETLLSVVALALPPTDPTQRTMRELCRSPISVAEIAARLGVPLGVARILISDAITAHSLLVHEPAIGRDGEPPMDLLHRVVSGLRNLR</sequence>
<protein>
    <submittedName>
        <fullName evidence="2">DUF742 domain-containing protein</fullName>
    </submittedName>
</protein>
<reference evidence="3" key="1">
    <citation type="journal article" date="2019" name="Int. J. Syst. Evol. Microbiol.">
        <title>The Global Catalogue of Microorganisms (GCM) 10K type strain sequencing project: providing services to taxonomists for standard genome sequencing and annotation.</title>
        <authorList>
            <consortium name="The Broad Institute Genomics Platform"/>
            <consortium name="The Broad Institute Genome Sequencing Center for Infectious Disease"/>
            <person name="Wu L."/>
            <person name="Ma J."/>
        </authorList>
    </citation>
    <scope>NUCLEOTIDE SEQUENCE [LARGE SCALE GENOMIC DNA]</scope>
    <source>
        <strain evidence="3">CCUG 59778</strain>
    </source>
</reference>
<evidence type="ECO:0000313" key="2">
    <source>
        <dbReference type="EMBL" id="MFC5290414.1"/>
    </source>
</evidence>
<dbReference type="InterPro" id="IPR007995">
    <property type="entry name" value="DUF742"/>
</dbReference>
<accession>A0ABW0EW64</accession>
<gene>
    <name evidence="2" type="ORF">ACFPM7_25465</name>
</gene>
<dbReference type="Pfam" id="PF05331">
    <property type="entry name" value="DUF742"/>
    <property type="match status" value="1"/>
</dbReference>
<feature type="compositionally biased region" description="Low complexity" evidence="1">
    <location>
        <begin position="60"/>
        <end position="70"/>
    </location>
</feature>
<proteinExistence type="predicted"/>
<dbReference type="PANTHER" id="PTHR36221:SF1">
    <property type="entry name" value="DUF742 DOMAIN-CONTAINING PROTEIN"/>
    <property type="match status" value="1"/>
</dbReference>
<feature type="compositionally biased region" description="Acidic residues" evidence="1">
    <location>
        <begin position="38"/>
        <end position="59"/>
    </location>
</feature>
<keyword evidence="3" id="KW-1185">Reference proteome</keyword>
<comment type="caution">
    <text evidence="2">The sequence shown here is derived from an EMBL/GenBank/DDBJ whole genome shotgun (WGS) entry which is preliminary data.</text>
</comment>
<dbReference type="RefSeq" id="WP_378250305.1">
    <property type="nucleotide sequence ID" value="NZ_JBHSKF010000016.1"/>
</dbReference>
<dbReference type="EMBL" id="JBHSKF010000016">
    <property type="protein sequence ID" value="MFC5290414.1"/>
    <property type="molecule type" value="Genomic_DNA"/>
</dbReference>
<feature type="region of interest" description="Disordered" evidence="1">
    <location>
        <begin position="1"/>
        <end position="107"/>
    </location>
</feature>
<dbReference type="PANTHER" id="PTHR36221">
    <property type="entry name" value="DUF742 DOMAIN-CONTAINING PROTEIN"/>
    <property type="match status" value="1"/>
</dbReference>
<organism evidence="2 3">
    <name type="scientific">Actinokineospora guangxiensis</name>
    <dbReference type="NCBI Taxonomy" id="1490288"/>
    <lineage>
        <taxon>Bacteria</taxon>
        <taxon>Bacillati</taxon>
        <taxon>Actinomycetota</taxon>
        <taxon>Actinomycetes</taxon>
        <taxon>Pseudonocardiales</taxon>
        <taxon>Pseudonocardiaceae</taxon>
        <taxon>Actinokineospora</taxon>
    </lineage>
</organism>